<dbReference type="InterPro" id="IPR010982">
    <property type="entry name" value="Lambda_DNA-bd_dom_sf"/>
</dbReference>
<dbReference type="Pfam" id="PF01381">
    <property type="entry name" value="HTH_3"/>
    <property type="match status" value="1"/>
</dbReference>
<dbReference type="GO" id="GO:0003677">
    <property type="term" value="F:DNA binding"/>
    <property type="evidence" value="ECO:0007669"/>
    <property type="project" value="InterPro"/>
</dbReference>
<dbReference type="CDD" id="cd00093">
    <property type="entry name" value="HTH_XRE"/>
    <property type="match status" value="1"/>
</dbReference>
<accession>A0A4Q0P1G9</accession>
<reference evidence="2 3" key="1">
    <citation type="submission" date="2018-07" db="EMBL/GenBank/DDBJ databases">
        <title>Leeuwenhoekiella genomics.</title>
        <authorList>
            <person name="Tahon G."/>
            <person name="Willems A."/>
        </authorList>
    </citation>
    <scope>NUCLEOTIDE SEQUENCE [LARGE SCALE GENOMIC DNA]</scope>
    <source>
        <strain evidence="2 3">LMG 29608</strain>
    </source>
</reference>
<dbReference type="AlphaFoldDB" id="A0A4Q0P1G9"/>
<comment type="caution">
    <text evidence="2">The sequence shown here is derived from an EMBL/GenBank/DDBJ whole genome shotgun (WGS) entry which is preliminary data.</text>
</comment>
<dbReference type="PROSITE" id="PS50943">
    <property type="entry name" value="HTH_CROC1"/>
    <property type="match status" value="1"/>
</dbReference>
<dbReference type="Proteomes" id="UP000289859">
    <property type="component" value="Unassembled WGS sequence"/>
</dbReference>
<proteinExistence type="predicted"/>
<dbReference type="OrthoDB" id="678057at2"/>
<evidence type="ECO:0000259" key="1">
    <source>
        <dbReference type="PROSITE" id="PS50943"/>
    </source>
</evidence>
<protein>
    <submittedName>
        <fullName evidence="2">Helix-turn-helix protein</fullName>
    </submittedName>
</protein>
<keyword evidence="3" id="KW-1185">Reference proteome</keyword>
<feature type="domain" description="HTH cro/C1-type" evidence="1">
    <location>
        <begin position="15"/>
        <end position="69"/>
    </location>
</feature>
<gene>
    <name evidence="2" type="ORF">DSM02_2505</name>
</gene>
<dbReference type="InterPro" id="IPR001387">
    <property type="entry name" value="Cro/C1-type_HTH"/>
</dbReference>
<dbReference type="Gene3D" id="1.10.260.40">
    <property type="entry name" value="lambda repressor-like DNA-binding domains"/>
    <property type="match status" value="1"/>
</dbReference>
<dbReference type="SUPFAM" id="SSF47413">
    <property type="entry name" value="lambda repressor-like DNA-binding domains"/>
    <property type="match status" value="1"/>
</dbReference>
<evidence type="ECO:0000313" key="3">
    <source>
        <dbReference type="Proteomes" id="UP000289859"/>
    </source>
</evidence>
<evidence type="ECO:0000313" key="2">
    <source>
        <dbReference type="EMBL" id="RXG20334.1"/>
    </source>
</evidence>
<dbReference type="SMART" id="SM00530">
    <property type="entry name" value="HTH_XRE"/>
    <property type="match status" value="1"/>
</dbReference>
<dbReference type="RefSeq" id="WP_128765915.1">
    <property type="nucleotide sequence ID" value="NZ_JBHUOO010000016.1"/>
</dbReference>
<dbReference type="EMBL" id="QOVK01000011">
    <property type="protein sequence ID" value="RXG20334.1"/>
    <property type="molecule type" value="Genomic_DNA"/>
</dbReference>
<sequence length="79" mass="9264">MISDQTYLLKFGENVLKRRTELKLSYRQLAQKCDLDFSAISKIEKGQKSLEFQTIIELAKGLDIHPRELFDFDFPINKV</sequence>
<organism evidence="2 3">
    <name type="scientific">Leeuwenhoekiella polynyae</name>
    <dbReference type="NCBI Taxonomy" id="1550906"/>
    <lineage>
        <taxon>Bacteria</taxon>
        <taxon>Pseudomonadati</taxon>
        <taxon>Bacteroidota</taxon>
        <taxon>Flavobacteriia</taxon>
        <taxon>Flavobacteriales</taxon>
        <taxon>Flavobacteriaceae</taxon>
        <taxon>Leeuwenhoekiella</taxon>
    </lineage>
</organism>
<name>A0A4Q0P1G9_9FLAO</name>